<name>X0YH67_9ZZZZ</name>
<comment type="caution">
    <text evidence="2">The sequence shown here is derived from an EMBL/GenBank/DDBJ whole genome shotgun (WGS) entry which is preliminary data.</text>
</comment>
<feature type="region of interest" description="Disordered" evidence="1">
    <location>
        <begin position="1"/>
        <end position="45"/>
    </location>
</feature>
<feature type="non-terminal residue" evidence="2">
    <location>
        <position position="1"/>
    </location>
</feature>
<reference evidence="2" key="1">
    <citation type="journal article" date="2014" name="Front. Microbiol.">
        <title>High frequency of phylogenetically diverse reductive dehalogenase-homologous genes in deep subseafloor sedimentary metagenomes.</title>
        <authorList>
            <person name="Kawai M."/>
            <person name="Futagami T."/>
            <person name="Toyoda A."/>
            <person name="Takaki Y."/>
            <person name="Nishi S."/>
            <person name="Hori S."/>
            <person name="Arai W."/>
            <person name="Tsubouchi T."/>
            <person name="Morono Y."/>
            <person name="Uchiyama I."/>
            <person name="Ito T."/>
            <person name="Fujiyama A."/>
            <person name="Inagaki F."/>
            <person name="Takami H."/>
        </authorList>
    </citation>
    <scope>NUCLEOTIDE SEQUENCE</scope>
    <source>
        <strain evidence="2">Expedition CK06-06</strain>
    </source>
</reference>
<accession>X0YH67</accession>
<feature type="compositionally biased region" description="Basic and acidic residues" evidence="1">
    <location>
        <begin position="1"/>
        <end position="18"/>
    </location>
</feature>
<gene>
    <name evidence="2" type="ORF">S01H1_74345</name>
</gene>
<protein>
    <submittedName>
        <fullName evidence="2">Uncharacterized protein</fullName>
    </submittedName>
</protein>
<dbReference type="EMBL" id="BARS01049739">
    <property type="protein sequence ID" value="GAG36171.1"/>
    <property type="molecule type" value="Genomic_DNA"/>
</dbReference>
<evidence type="ECO:0000313" key="2">
    <source>
        <dbReference type="EMBL" id="GAG36171.1"/>
    </source>
</evidence>
<evidence type="ECO:0000256" key="1">
    <source>
        <dbReference type="SAM" id="MobiDB-lite"/>
    </source>
</evidence>
<proteinExistence type="predicted"/>
<organism evidence="2">
    <name type="scientific">marine sediment metagenome</name>
    <dbReference type="NCBI Taxonomy" id="412755"/>
    <lineage>
        <taxon>unclassified sequences</taxon>
        <taxon>metagenomes</taxon>
        <taxon>ecological metagenomes</taxon>
    </lineage>
</organism>
<dbReference type="AlphaFoldDB" id="X0YH67"/>
<sequence length="45" mass="5298">DDKNKCQQPEKLEEKPEECSPEQVEECHGDVKEHPCTEETEQKKQ</sequence>
<feature type="compositionally biased region" description="Basic and acidic residues" evidence="1">
    <location>
        <begin position="25"/>
        <end position="45"/>
    </location>
</feature>